<dbReference type="RefSeq" id="WP_377334577.1">
    <property type="nucleotide sequence ID" value="NZ_JBHLUE010000001.1"/>
</dbReference>
<evidence type="ECO:0000313" key="4">
    <source>
        <dbReference type="Proteomes" id="UP001589894"/>
    </source>
</evidence>
<protein>
    <submittedName>
        <fullName evidence="3">DUF6350 family protein</fullName>
    </submittedName>
</protein>
<feature type="transmembrane region" description="Helical" evidence="2">
    <location>
        <begin position="279"/>
        <end position="298"/>
    </location>
</feature>
<organism evidence="3 4">
    <name type="scientific">Plantactinospora siamensis</name>
    <dbReference type="NCBI Taxonomy" id="555372"/>
    <lineage>
        <taxon>Bacteria</taxon>
        <taxon>Bacillati</taxon>
        <taxon>Actinomycetota</taxon>
        <taxon>Actinomycetes</taxon>
        <taxon>Micromonosporales</taxon>
        <taxon>Micromonosporaceae</taxon>
        <taxon>Plantactinospora</taxon>
    </lineage>
</organism>
<accession>A0ABV6NQK7</accession>
<evidence type="ECO:0000256" key="2">
    <source>
        <dbReference type="SAM" id="Phobius"/>
    </source>
</evidence>
<feature type="compositionally biased region" description="Basic and acidic residues" evidence="1">
    <location>
        <begin position="25"/>
        <end position="54"/>
    </location>
</feature>
<dbReference type="Proteomes" id="UP001589894">
    <property type="component" value="Unassembled WGS sequence"/>
</dbReference>
<feature type="transmembrane region" description="Helical" evidence="2">
    <location>
        <begin position="131"/>
        <end position="151"/>
    </location>
</feature>
<keyword evidence="2" id="KW-1133">Transmembrane helix</keyword>
<dbReference type="InterPro" id="IPR045931">
    <property type="entry name" value="DUF6350"/>
</dbReference>
<feature type="transmembrane region" description="Helical" evidence="2">
    <location>
        <begin position="206"/>
        <end position="232"/>
    </location>
</feature>
<gene>
    <name evidence="3" type="ORF">ACFFHU_00705</name>
</gene>
<feature type="transmembrane region" description="Helical" evidence="2">
    <location>
        <begin position="345"/>
        <end position="369"/>
    </location>
</feature>
<keyword evidence="4" id="KW-1185">Reference proteome</keyword>
<proteinExistence type="predicted"/>
<feature type="transmembrane region" description="Helical" evidence="2">
    <location>
        <begin position="72"/>
        <end position="93"/>
    </location>
</feature>
<keyword evidence="2" id="KW-0812">Transmembrane</keyword>
<evidence type="ECO:0000256" key="1">
    <source>
        <dbReference type="SAM" id="MobiDB-lite"/>
    </source>
</evidence>
<feature type="region of interest" description="Disordered" evidence="1">
    <location>
        <begin position="1"/>
        <end position="70"/>
    </location>
</feature>
<reference evidence="3 4" key="1">
    <citation type="submission" date="2024-09" db="EMBL/GenBank/DDBJ databases">
        <authorList>
            <person name="Sun Q."/>
            <person name="Mori K."/>
        </authorList>
    </citation>
    <scope>NUCLEOTIDE SEQUENCE [LARGE SCALE GENOMIC DNA]</scope>
    <source>
        <strain evidence="3 4">TBRC 2205</strain>
    </source>
</reference>
<feature type="transmembrane region" description="Helical" evidence="2">
    <location>
        <begin position="430"/>
        <end position="452"/>
    </location>
</feature>
<sequence>MSPARPDQPDRVDAGPSRPSGAPDAGRRAERDRESGRRGGSPERRADRERDLGRRGARPRVPRQRSLSARRAPLPVAAAVAAGWAALVSYLPVAAAMSLGRFGGPVTTPDGALRAGLAAWLLGHGVPLPTSAGPVGLVPLAVSVLAGWRLLRAGVHVTRAIGARHRGTVRQALAVGPAVGIGYGVLGALAALGLGQAGPAVSPVRAGLTLAVFGTVAALLGALPATGVLGGWLPRTPPVLRDGLRTGAVAALLLLGAGAGAAGLAVATGGGEAGDMIGAYRTGVAGQAGITLLSLAYAPNASVWAASYLLGPGFAVGAGTVVRVTEVTVGGLPAVPLLAGLPTGPVGGLGAFLLAVPVLAGAAAGTLLVRRLARASGRDAAGLAWGPLLAAAAVAGPAGGVLLGLLALAAGGPLGGGRLTRIGPDAWQTGAVAAAVLALGALLGAALTRTFYVARRRPRVRR</sequence>
<keyword evidence="2" id="KW-0472">Membrane</keyword>
<dbReference type="Pfam" id="PF19877">
    <property type="entry name" value="DUF6350"/>
    <property type="match status" value="1"/>
</dbReference>
<comment type="caution">
    <text evidence="3">The sequence shown here is derived from an EMBL/GenBank/DDBJ whole genome shotgun (WGS) entry which is preliminary data.</text>
</comment>
<evidence type="ECO:0000313" key="3">
    <source>
        <dbReference type="EMBL" id="MFC0562699.1"/>
    </source>
</evidence>
<feature type="transmembrane region" description="Helical" evidence="2">
    <location>
        <begin position="172"/>
        <end position="194"/>
    </location>
</feature>
<dbReference type="EMBL" id="JBHLUE010000001">
    <property type="protein sequence ID" value="MFC0562699.1"/>
    <property type="molecule type" value="Genomic_DNA"/>
</dbReference>
<feature type="transmembrane region" description="Helical" evidence="2">
    <location>
        <begin position="244"/>
        <end position="267"/>
    </location>
</feature>
<feature type="transmembrane region" description="Helical" evidence="2">
    <location>
        <begin position="381"/>
        <end position="410"/>
    </location>
</feature>
<feature type="transmembrane region" description="Helical" evidence="2">
    <location>
        <begin position="305"/>
        <end position="325"/>
    </location>
</feature>
<name>A0ABV6NQK7_9ACTN</name>